<feature type="domain" description="Major facilitator superfamily (MFS) profile" evidence="8">
    <location>
        <begin position="21"/>
        <end position="408"/>
    </location>
</feature>
<evidence type="ECO:0000256" key="3">
    <source>
        <dbReference type="ARBA" id="ARBA00022475"/>
    </source>
</evidence>
<dbReference type="GO" id="GO:0022857">
    <property type="term" value="F:transmembrane transporter activity"/>
    <property type="evidence" value="ECO:0007669"/>
    <property type="project" value="InterPro"/>
</dbReference>
<sequence length="411" mass="44746">MSMPFKQFQWKQSIAALQYPNYRLWFCGQLVSLFGTWMQTTAQAYLIFQMTNSPTYLGYIAFASGLPSWMFMLYAGVIADRLPRRTLLIITQTAMMLLAFALAALTFSGIVQPWHILAFAFVLGVANAFDAPVRQSFTLEMVEREDLTNAIALNGAMFNGSMAVGPALSGLIYAWLGPAWCFTMNGISYIAVIVALWLMRLKPTPKKTEPTSILADMREGIDYAVTSPIVRALTFLISALMLFGIQFMTLLPAWAVHVLGGDETTNGLLQSARGLGAVVGALALAALGRFPYKGRLLTLGSFAFPLALALFSISRSIHSSFVGLTFVGVAFVLMMNLGNALVQVNSPDHLRGRVMGMYSFLLFGLMPIGGLISGFLAEHIGAPLTIVLNAGVCLLVALMTWFVFPALRSAE</sequence>
<dbReference type="InterPro" id="IPR010290">
    <property type="entry name" value="TM_effector"/>
</dbReference>
<evidence type="ECO:0000313" key="9">
    <source>
        <dbReference type="EMBL" id="GAK51252.1"/>
    </source>
</evidence>
<feature type="transmembrane region" description="Helical" evidence="7">
    <location>
        <begin position="296"/>
        <end position="314"/>
    </location>
</feature>
<organism evidence="9">
    <name type="scientific">Candidatus Moduliflexus flocculans</name>
    <dbReference type="NCBI Taxonomy" id="1499966"/>
    <lineage>
        <taxon>Bacteria</taxon>
        <taxon>Candidatus Moduliflexota</taxon>
        <taxon>Candidatus Moduliflexia</taxon>
        <taxon>Candidatus Moduliflexales</taxon>
        <taxon>Candidatus Moduliflexaceae</taxon>
    </lineage>
</organism>
<keyword evidence="3" id="KW-1003">Cell membrane</keyword>
<feature type="transmembrane region" description="Helical" evidence="7">
    <location>
        <begin position="354"/>
        <end position="376"/>
    </location>
</feature>
<dbReference type="SUPFAM" id="SSF103473">
    <property type="entry name" value="MFS general substrate transporter"/>
    <property type="match status" value="1"/>
</dbReference>
<evidence type="ECO:0000256" key="2">
    <source>
        <dbReference type="ARBA" id="ARBA00022448"/>
    </source>
</evidence>
<evidence type="ECO:0000259" key="8">
    <source>
        <dbReference type="PROSITE" id="PS50850"/>
    </source>
</evidence>
<keyword evidence="10" id="KW-1185">Reference proteome</keyword>
<evidence type="ECO:0000256" key="7">
    <source>
        <dbReference type="SAM" id="Phobius"/>
    </source>
</evidence>
<dbReference type="STRING" id="1499966.U14_02495"/>
<keyword evidence="2" id="KW-0813">Transport</keyword>
<evidence type="ECO:0000256" key="5">
    <source>
        <dbReference type="ARBA" id="ARBA00022989"/>
    </source>
</evidence>
<feature type="transmembrane region" description="Helical" evidence="7">
    <location>
        <begin position="54"/>
        <end position="75"/>
    </location>
</feature>
<dbReference type="Proteomes" id="UP000030700">
    <property type="component" value="Unassembled WGS sequence"/>
</dbReference>
<dbReference type="AlphaFoldDB" id="A0A081BLI6"/>
<reference evidence="9" key="1">
    <citation type="journal article" date="2015" name="PeerJ">
        <title>First genomic representation of candidate bacterial phylum KSB3 points to enhanced environmental sensing as a trigger of wastewater bulking.</title>
        <authorList>
            <person name="Sekiguchi Y."/>
            <person name="Ohashi A."/>
            <person name="Parks D.H."/>
            <person name="Yamauchi T."/>
            <person name="Tyson G.W."/>
            <person name="Hugenholtz P."/>
        </authorList>
    </citation>
    <scope>NUCLEOTIDE SEQUENCE [LARGE SCALE GENOMIC DNA]</scope>
</reference>
<comment type="subcellular location">
    <subcellularLocation>
        <location evidence="1">Cell membrane</location>
        <topology evidence="1">Multi-pass membrane protein</topology>
    </subcellularLocation>
</comment>
<keyword evidence="6 7" id="KW-0472">Membrane</keyword>
<dbReference type="PANTHER" id="PTHR23513">
    <property type="entry name" value="INTEGRAL MEMBRANE EFFLUX PROTEIN-RELATED"/>
    <property type="match status" value="1"/>
</dbReference>
<feature type="transmembrane region" description="Helical" evidence="7">
    <location>
        <begin position="150"/>
        <end position="176"/>
    </location>
</feature>
<keyword evidence="4 7" id="KW-0812">Transmembrane</keyword>
<evidence type="ECO:0000256" key="4">
    <source>
        <dbReference type="ARBA" id="ARBA00022692"/>
    </source>
</evidence>
<dbReference type="Gene3D" id="1.20.1250.20">
    <property type="entry name" value="MFS general substrate transporter like domains"/>
    <property type="match status" value="1"/>
</dbReference>
<feature type="transmembrane region" description="Helical" evidence="7">
    <location>
        <begin position="87"/>
        <end position="107"/>
    </location>
</feature>
<dbReference type="PROSITE" id="PS50850">
    <property type="entry name" value="MFS"/>
    <property type="match status" value="1"/>
</dbReference>
<dbReference type="GO" id="GO:0005886">
    <property type="term" value="C:plasma membrane"/>
    <property type="evidence" value="ECO:0007669"/>
    <property type="project" value="UniProtKB-SubCell"/>
</dbReference>
<feature type="transmembrane region" description="Helical" evidence="7">
    <location>
        <begin position="113"/>
        <end position="129"/>
    </location>
</feature>
<evidence type="ECO:0000313" key="10">
    <source>
        <dbReference type="Proteomes" id="UP000030700"/>
    </source>
</evidence>
<dbReference type="InterPro" id="IPR020846">
    <property type="entry name" value="MFS_dom"/>
</dbReference>
<feature type="transmembrane region" description="Helical" evidence="7">
    <location>
        <begin position="320"/>
        <end position="342"/>
    </location>
</feature>
<name>A0A081BLI6_9BACT</name>
<dbReference type="PANTHER" id="PTHR23513:SF11">
    <property type="entry name" value="STAPHYLOFERRIN A TRANSPORTER"/>
    <property type="match status" value="1"/>
</dbReference>
<dbReference type="HOGENOM" id="CLU_034180_11_2_0"/>
<dbReference type="EMBL" id="DF820457">
    <property type="protein sequence ID" value="GAK51252.1"/>
    <property type="molecule type" value="Genomic_DNA"/>
</dbReference>
<protein>
    <submittedName>
        <fullName evidence="9">Major facilitator superfamily MFS_1</fullName>
    </submittedName>
</protein>
<gene>
    <name evidence="9" type="ORF">U14_02495</name>
</gene>
<accession>A0A081BLI6</accession>
<feature type="transmembrane region" description="Helical" evidence="7">
    <location>
        <begin position="182"/>
        <end position="199"/>
    </location>
</feature>
<dbReference type="Pfam" id="PF05977">
    <property type="entry name" value="MFS_3"/>
    <property type="match status" value="1"/>
</dbReference>
<dbReference type="InterPro" id="IPR036259">
    <property type="entry name" value="MFS_trans_sf"/>
</dbReference>
<evidence type="ECO:0000256" key="1">
    <source>
        <dbReference type="ARBA" id="ARBA00004651"/>
    </source>
</evidence>
<evidence type="ECO:0000256" key="6">
    <source>
        <dbReference type="ARBA" id="ARBA00023136"/>
    </source>
</evidence>
<feature type="transmembrane region" description="Helical" evidence="7">
    <location>
        <begin position="382"/>
        <end position="404"/>
    </location>
</feature>
<feature type="transmembrane region" description="Helical" evidence="7">
    <location>
        <begin position="267"/>
        <end position="287"/>
    </location>
</feature>
<feature type="transmembrane region" description="Helical" evidence="7">
    <location>
        <begin position="233"/>
        <end position="255"/>
    </location>
</feature>
<keyword evidence="5 7" id="KW-1133">Transmembrane helix</keyword>
<proteinExistence type="predicted"/>
<dbReference type="CDD" id="cd06173">
    <property type="entry name" value="MFS_MefA_like"/>
    <property type="match status" value="1"/>
</dbReference>